<sequence>MHQLMENLYHLQILKNYILDNNNFFNEIVESVILFVDTTYFVAPNRENRIFSGFSLGSPNSLYIGYKRSDLFGFVGFFSPSLGVAPSDDDFNGSHKGLSSKEEELRAEIPLIFSLISCRTDDNSVDCLS</sequence>
<accession>A0A1Y1X2N6</accession>
<gene>
    <name evidence="1" type="ORF">BCR32DRAFT_245883</name>
</gene>
<reference evidence="1 2" key="2">
    <citation type="submission" date="2016-08" db="EMBL/GenBank/DDBJ databases">
        <title>Pervasive Adenine N6-methylation of Active Genes in Fungi.</title>
        <authorList>
            <consortium name="DOE Joint Genome Institute"/>
            <person name="Mondo S.J."/>
            <person name="Dannebaum R.O."/>
            <person name="Kuo R.C."/>
            <person name="Labutti K."/>
            <person name="Haridas S."/>
            <person name="Kuo A."/>
            <person name="Salamov A."/>
            <person name="Ahrendt S.R."/>
            <person name="Lipzen A."/>
            <person name="Sullivan W."/>
            <person name="Andreopoulos W.B."/>
            <person name="Clum A."/>
            <person name="Lindquist E."/>
            <person name="Daum C."/>
            <person name="Ramamoorthy G.K."/>
            <person name="Gryganskyi A."/>
            <person name="Culley D."/>
            <person name="Magnuson J.K."/>
            <person name="James T.Y."/>
            <person name="O'Malley M.A."/>
            <person name="Stajich J.E."/>
            <person name="Spatafora J.W."/>
            <person name="Visel A."/>
            <person name="Grigoriev I.V."/>
        </authorList>
    </citation>
    <scope>NUCLEOTIDE SEQUENCE [LARGE SCALE GENOMIC DNA]</scope>
    <source>
        <strain evidence="1 2">S4</strain>
    </source>
</reference>
<reference evidence="1 2" key="1">
    <citation type="submission" date="2016-08" db="EMBL/GenBank/DDBJ databases">
        <title>A Parts List for Fungal Cellulosomes Revealed by Comparative Genomics.</title>
        <authorList>
            <consortium name="DOE Joint Genome Institute"/>
            <person name="Haitjema C.H."/>
            <person name="Gilmore S.P."/>
            <person name="Henske J.K."/>
            <person name="Solomon K.V."/>
            <person name="De Groot R."/>
            <person name="Kuo A."/>
            <person name="Mondo S.J."/>
            <person name="Salamov A.A."/>
            <person name="Labutti K."/>
            <person name="Zhao Z."/>
            <person name="Chiniquy J."/>
            <person name="Barry K."/>
            <person name="Brewer H.M."/>
            <person name="Purvine S.O."/>
            <person name="Wright A.T."/>
            <person name="Boxma B."/>
            <person name="Van Alen T."/>
            <person name="Hackstein J.H."/>
            <person name="Baker S.E."/>
            <person name="Grigoriev I.V."/>
            <person name="O'Malley M.A."/>
        </authorList>
    </citation>
    <scope>NUCLEOTIDE SEQUENCE [LARGE SCALE GENOMIC DNA]</scope>
    <source>
        <strain evidence="1 2">S4</strain>
    </source>
</reference>
<evidence type="ECO:0000313" key="2">
    <source>
        <dbReference type="Proteomes" id="UP000193944"/>
    </source>
</evidence>
<dbReference type="SUPFAM" id="SSF53474">
    <property type="entry name" value="alpha/beta-Hydrolases"/>
    <property type="match status" value="1"/>
</dbReference>
<dbReference type="OrthoDB" id="2107086at2759"/>
<proteinExistence type="predicted"/>
<dbReference type="InterPro" id="IPR029058">
    <property type="entry name" value="AB_hydrolase_fold"/>
</dbReference>
<name>A0A1Y1X2N6_9FUNG</name>
<dbReference type="AlphaFoldDB" id="A0A1Y1X2N6"/>
<dbReference type="EMBL" id="MCFG01000156">
    <property type="protein sequence ID" value="ORX80070.1"/>
    <property type="molecule type" value="Genomic_DNA"/>
</dbReference>
<dbReference type="Gene3D" id="3.40.50.1820">
    <property type="entry name" value="alpha/beta hydrolase"/>
    <property type="match status" value="1"/>
</dbReference>
<keyword evidence="2" id="KW-1185">Reference proteome</keyword>
<organism evidence="1 2">
    <name type="scientific">Anaeromyces robustus</name>
    <dbReference type="NCBI Taxonomy" id="1754192"/>
    <lineage>
        <taxon>Eukaryota</taxon>
        <taxon>Fungi</taxon>
        <taxon>Fungi incertae sedis</taxon>
        <taxon>Chytridiomycota</taxon>
        <taxon>Chytridiomycota incertae sedis</taxon>
        <taxon>Neocallimastigomycetes</taxon>
        <taxon>Neocallimastigales</taxon>
        <taxon>Neocallimastigaceae</taxon>
        <taxon>Anaeromyces</taxon>
    </lineage>
</organism>
<comment type="caution">
    <text evidence="1">The sequence shown here is derived from an EMBL/GenBank/DDBJ whole genome shotgun (WGS) entry which is preliminary data.</text>
</comment>
<evidence type="ECO:0000313" key="1">
    <source>
        <dbReference type="EMBL" id="ORX80070.1"/>
    </source>
</evidence>
<dbReference type="Proteomes" id="UP000193944">
    <property type="component" value="Unassembled WGS sequence"/>
</dbReference>
<protein>
    <submittedName>
        <fullName evidence="1">Uncharacterized protein</fullName>
    </submittedName>
</protein>